<feature type="domain" description="Rhodanese" evidence="2">
    <location>
        <begin position="33"/>
        <end position="127"/>
    </location>
</feature>
<organism evidence="3 4">
    <name type="scientific">Mizuhopecten yessoensis</name>
    <name type="common">Japanese scallop</name>
    <name type="synonym">Patinopecten yessoensis</name>
    <dbReference type="NCBI Taxonomy" id="6573"/>
    <lineage>
        <taxon>Eukaryota</taxon>
        <taxon>Metazoa</taxon>
        <taxon>Spiralia</taxon>
        <taxon>Lophotrochozoa</taxon>
        <taxon>Mollusca</taxon>
        <taxon>Bivalvia</taxon>
        <taxon>Autobranchia</taxon>
        <taxon>Pteriomorphia</taxon>
        <taxon>Pectinida</taxon>
        <taxon>Pectinoidea</taxon>
        <taxon>Pectinidae</taxon>
        <taxon>Mizuhopecten</taxon>
    </lineage>
</organism>
<name>A0A210QWI6_MIZYE</name>
<dbReference type="Pfam" id="PF00581">
    <property type="entry name" value="Rhodanese"/>
    <property type="match status" value="1"/>
</dbReference>
<dbReference type="PROSITE" id="PS50054">
    <property type="entry name" value="TYR_PHOSPHATASE_DUAL"/>
    <property type="match status" value="1"/>
</dbReference>
<dbReference type="GO" id="GO:0062030">
    <property type="term" value="P:negative regulation of stress granule assembly"/>
    <property type="evidence" value="ECO:0007669"/>
    <property type="project" value="TreeGrafter"/>
</dbReference>
<dbReference type="AlphaFoldDB" id="A0A210QWI6"/>
<comment type="caution">
    <text evidence="3">The sequence shown here is derived from an EMBL/GenBank/DDBJ whole genome shotgun (WGS) entry which is preliminary data.</text>
</comment>
<dbReference type="PANTHER" id="PTHR46659:SF1">
    <property type="entry name" value="SERINE_THREONINE_TYROSINE-INTERACTING-LIKE PROTEIN 1"/>
    <property type="match status" value="1"/>
</dbReference>
<dbReference type="SMART" id="SM00450">
    <property type="entry name" value="RHOD"/>
    <property type="match status" value="1"/>
</dbReference>
<dbReference type="GO" id="GO:0005739">
    <property type="term" value="C:mitochondrion"/>
    <property type="evidence" value="ECO:0007669"/>
    <property type="project" value="TreeGrafter"/>
</dbReference>
<feature type="domain" description="Tyrosine-protein phosphatase" evidence="1">
    <location>
        <begin position="144"/>
        <end position="287"/>
    </location>
</feature>
<sequence length="298" mass="34059">MEVEGLDVLEPTDLYNMLQQATIYSNLSDPNYLLLIDARNKNEYNESHVVTAKKAPKDAEGSFGVPYDAELECKQNVVVYDSNTKTLREGGLAIDCGVMLWEKGSRNRVKILKGGYEEFSALYPFLRTQKVMFMPKEMDEMKSYPIEIIHGFLYLGNWRQGNAPYIQKDLKIKGHVNCCLESETFFSEPGPHLLHLQVNDEVEADLYSKLQNACAFIDTHKEKNEAVLVFSSLGISRSATVIVAYLMHHFKWTLKEAYGHLTQCCSTVRPNRGFIHQLSKFEEYLFGKATTQIEDPNY</sequence>
<dbReference type="GO" id="GO:2001244">
    <property type="term" value="P:positive regulation of intrinsic apoptotic signaling pathway"/>
    <property type="evidence" value="ECO:0007669"/>
    <property type="project" value="TreeGrafter"/>
</dbReference>
<dbReference type="InterPro" id="IPR001763">
    <property type="entry name" value="Rhodanese-like_dom"/>
</dbReference>
<dbReference type="PANTHER" id="PTHR46659">
    <property type="entry name" value="SERINE/THREONINE/TYROSINE-INTERACTING-LIKE PROTEIN 1"/>
    <property type="match status" value="1"/>
</dbReference>
<dbReference type="EMBL" id="NEDP02001510">
    <property type="protein sequence ID" value="OWF53110.1"/>
    <property type="molecule type" value="Genomic_DNA"/>
</dbReference>
<dbReference type="SUPFAM" id="SSF52821">
    <property type="entry name" value="Rhodanese/Cell cycle control phosphatase"/>
    <property type="match status" value="1"/>
</dbReference>
<dbReference type="OrthoDB" id="10252009at2759"/>
<proteinExistence type="predicted"/>
<dbReference type="Proteomes" id="UP000242188">
    <property type="component" value="Unassembled WGS sequence"/>
</dbReference>
<reference evidence="3 4" key="1">
    <citation type="journal article" date="2017" name="Nat. Ecol. Evol.">
        <title>Scallop genome provides insights into evolution of bilaterian karyotype and development.</title>
        <authorList>
            <person name="Wang S."/>
            <person name="Zhang J."/>
            <person name="Jiao W."/>
            <person name="Li J."/>
            <person name="Xun X."/>
            <person name="Sun Y."/>
            <person name="Guo X."/>
            <person name="Huan P."/>
            <person name="Dong B."/>
            <person name="Zhang L."/>
            <person name="Hu X."/>
            <person name="Sun X."/>
            <person name="Wang J."/>
            <person name="Zhao C."/>
            <person name="Wang Y."/>
            <person name="Wang D."/>
            <person name="Huang X."/>
            <person name="Wang R."/>
            <person name="Lv J."/>
            <person name="Li Y."/>
            <person name="Zhang Z."/>
            <person name="Liu B."/>
            <person name="Lu W."/>
            <person name="Hui Y."/>
            <person name="Liang J."/>
            <person name="Zhou Z."/>
            <person name="Hou R."/>
            <person name="Li X."/>
            <person name="Liu Y."/>
            <person name="Li H."/>
            <person name="Ning X."/>
            <person name="Lin Y."/>
            <person name="Zhao L."/>
            <person name="Xing Q."/>
            <person name="Dou J."/>
            <person name="Li Y."/>
            <person name="Mao J."/>
            <person name="Guo H."/>
            <person name="Dou H."/>
            <person name="Li T."/>
            <person name="Mu C."/>
            <person name="Jiang W."/>
            <person name="Fu Q."/>
            <person name="Fu X."/>
            <person name="Miao Y."/>
            <person name="Liu J."/>
            <person name="Yu Q."/>
            <person name="Li R."/>
            <person name="Liao H."/>
            <person name="Li X."/>
            <person name="Kong Y."/>
            <person name="Jiang Z."/>
            <person name="Chourrout D."/>
            <person name="Li R."/>
            <person name="Bao Z."/>
        </authorList>
    </citation>
    <scope>NUCLEOTIDE SEQUENCE [LARGE SCALE GENOMIC DNA]</scope>
    <source>
        <strain evidence="3 4">PY_sf001</strain>
    </source>
</reference>
<dbReference type="STRING" id="6573.A0A210QWI6"/>
<dbReference type="FunFam" id="3.90.190.10:FF:000082">
    <property type="entry name" value="Serine/threonine/tyrosine-interacting-like protein 1"/>
    <property type="match status" value="1"/>
</dbReference>
<dbReference type="InterPro" id="IPR053272">
    <property type="entry name" value="STY_interacting-like"/>
</dbReference>
<evidence type="ECO:0000313" key="3">
    <source>
        <dbReference type="EMBL" id="OWF53110.1"/>
    </source>
</evidence>
<evidence type="ECO:0000259" key="1">
    <source>
        <dbReference type="PROSITE" id="PS50054"/>
    </source>
</evidence>
<evidence type="ECO:0000259" key="2">
    <source>
        <dbReference type="PROSITE" id="PS50206"/>
    </source>
</evidence>
<dbReference type="SMART" id="SM00195">
    <property type="entry name" value="DSPc"/>
    <property type="match status" value="1"/>
</dbReference>
<dbReference type="GO" id="GO:0019903">
    <property type="term" value="F:protein phosphatase binding"/>
    <property type="evidence" value="ECO:0007669"/>
    <property type="project" value="TreeGrafter"/>
</dbReference>
<dbReference type="Pfam" id="PF00782">
    <property type="entry name" value="DSPc"/>
    <property type="match status" value="1"/>
</dbReference>
<dbReference type="SUPFAM" id="SSF52799">
    <property type="entry name" value="(Phosphotyrosine protein) phosphatases II"/>
    <property type="match status" value="1"/>
</dbReference>
<dbReference type="GO" id="GO:0001691">
    <property type="term" value="F:pseudophosphatase activity"/>
    <property type="evidence" value="ECO:0007669"/>
    <property type="project" value="TreeGrafter"/>
</dbReference>
<dbReference type="PROSITE" id="PS50206">
    <property type="entry name" value="RHODANESE_3"/>
    <property type="match status" value="1"/>
</dbReference>
<evidence type="ECO:0000313" key="4">
    <source>
        <dbReference type="Proteomes" id="UP000242188"/>
    </source>
</evidence>
<dbReference type="InterPro" id="IPR020422">
    <property type="entry name" value="TYR_PHOSPHATASE_DUAL_dom"/>
</dbReference>
<dbReference type="Gene3D" id="3.40.250.10">
    <property type="entry name" value="Rhodanese-like domain"/>
    <property type="match status" value="1"/>
</dbReference>
<gene>
    <name evidence="3" type="ORF">KP79_PYT00533</name>
</gene>
<dbReference type="InterPro" id="IPR029021">
    <property type="entry name" value="Prot-tyrosine_phosphatase-like"/>
</dbReference>
<dbReference type="InterPro" id="IPR036873">
    <property type="entry name" value="Rhodanese-like_dom_sf"/>
</dbReference>
<dbReference type="InterPro" id="IPR000340">
    <property type="entry name" value="Dual-sp_phosphatase_cat-dom"/>
</dbReference>
<dbReference type="GO" id="GO:0004864">
    <property type="term" value="F:protein phosphatase inhibitor activity"/>
    <property type="evidence" value="ECO:0007669"/>
    <property type="project" value="TreeGrafter"/>
</dbReference>
<protein>
    <submittedName>
        <fullName evidence="3">Serine/threonine/tyrosine-interacting-like protein 1</fullName>
    </submittedName>
</protein>
<accession>A0A210QWI6</accession>
<keyword evidence="4" id="KW-1185">Reference proteome</keyword>
<dbReference type="Gene3D" id="3.90.190.10">
    <property type="entry name" value="Protein tyrosine phosphatase superfamily"/>
    <property type="match status" value="1"/>
</dbReference>